<evidence type="ECO:0000256" key="4">
    <source>
        <dbReference type="ARBA" id="ARBA00022679"/>
    </source>
</evidence>
<keyword evidence="3" id="KW-0489">Methyltransferase</keyword>
<feature type="compositionally biased region" description="Low complexity" evidence="9">
    <location>
        <begin position="57"/>
        <end position="107"/>
    </location>
</feature>
<dbReference type="InParanoid" id="A0A074YD35"/>
<dbReference type="InterPro" id="IPR007356">
    <property type="entry name" value="tRNA_m1G_MeTrfase_euk"/>
</dbReference>
<dbReference type="CDD" id="cd18089">
    <property type="entry name" value="SPOUT_Trm10-like"/>
    <property type="match status" value="1"/>
</dbReference>
<evidence type="ECO:0000256" key="7">
    <source>
        <dbReference type="ARBA" id="ARBA00032166"/>
    </source>
</evidence>
<dbReference type="HOGENOM" id="CLU_034384_0_0_1"/>
<dbReference type="GO" id="GO:0002939">
    <property type="term" value="P:tRNA N1-guanine methylation"/>
    <property type="evidence" value="ECO:0007669"/>
    <property type="project" value="TreeGrafter"/>
</dbReference>
<organism evidence="11 12">
    <name type="scientific">Aureobasidium subglaciale (strain EXF-2481)</name>
    <name type="common">Aureobasidium pullulans var. subglaciale</name>
    <dbReference type="NCBI Taxonomy" id="1043005"/>
    <lineage>
        <taxon>Eukaryota</taxon>
        <taxon>Fungi</taxon>
        <taxon>Dikarya</taxon>
        <taxon>Ascomycota</taxon>
        <taxon>Pezizomycotina</taxon>
        <taxon>Dothideomycetes</taxon>
        <taxon>Dothideomycetidae</taxon>
        <taxon>Dothideales</taxon>
        <taxon>Saccotheciaceae</taxon>
        <taxon>Aureobasidium</taxon>
    </lineage>
</organism>
<feature type="compositionally biased region" description="Polar residues" evidence="9">
    <location>
        <begin position="44"/>
        <end position="56"/>
    </location>
</feature>
<accession>A0A074YD35</accession>
<proteinExistence type="predicted"/>
<name>A0A074YD35_AURSE</name>
<dbReference type="PANTHER" id="PTHR13563">
    <property type="entry name" value="TRNA (GUANINE-9-) METHYLTRANSFERASE"/>
    <property type="match status" value="1"/>
</dbReference>
<evidence type="ECO:0000256" key="5">
    <source>
        <dbReference type="ARBA" id="ARBA00022691"/>
    </source>
</evidence>
<feature type="compositionally biased region" description="Polar residues" evidence="9">
    <location>
        <begin position="284"/>
        <end position="294"/>
    </location>
</feature>
<keyword evidence="5" id="KW-0949">S-adenosyl-L-methionine</keyword>
<evidence type="ECO:0000259" key="10">
    <source>
        <dbReference type="PROSITE" id="PS51675"/>
    </source>
</evidence>
<dbReference type="FunCoup" id="A0A074YD35">
    <property type="interactions" value="774"/>
</dbReference>
<dbReference type="OrthoDB" id="278300at2759"/>
<evidence type="ECO:0000256" key="8">
    <source>
        <dbReference type="ARBA" id="ARBA00048434"/>
    </source>
</evidence>
<dbReference type="InterPro" id="IPR038459">
    <property type="entry name" value="MT_TRM10-typ_sf"/>
</dbReference>
<feature type="compositionally biased region" description="Basic and acidic residues" evidence="9">
    <location>
        <begin position="495"/>
        <end position="513"/>
    </location>
</feature>
<evidence type="ECO:0000313" key="11">
    <source>
        <dbReference type="EMBL" id="KEQ92042.1"/>
    </source>
</evidence>
<evidence type="ECO:0000256" key="6">
    <source>
        <dbReference type="ARBA" id="ARBA00031792"/>
    </source>
</evidence>
<dbReference type="EC" id="2.1.1.221" evidence="1"/>
<feature type="region of interest" description="Disordered" evidence="9">
    <location>
        <begin position="1"/>
        <end position="152"/>
    </location>
</feature>
<dbReference type="GO" id="GO:0000049">
    <property type="term" value="F:tRNA binding"/>
    <property type="evidence" value="ECO:0007669"/>
    <property type="project" value="TreeGrafter"/>
</dbReference>
<feature type="domain" description="SAM-dependent MTase TRM10-type" evidence="10">
    <location>
        <begin position="157"/>
        <end position="454"/>
    </location>
</feature>
<evidence type="ECO:0000256" key="9">
    <source>
        <dbReference type="SAM" id="MobiDB-lite"/>
    </source>
</evidence>
<dbReference type="OMA" id="FKKNDGW"/>
<dbReference type="AlphaFoldDB" id="A0A074YD35"/>
<feature type="compositionally biased region" description="Basic and acidic residues" evidence="9">
    <location>
        <begin position="300"/>
        <end position="320"/>
    </location>
</feature>
<reference evidence="11 12" key="1">
    <citation type="journal article" date="2014" name="BMC Genomics">
        <title>Genome sequencing of four Aureobasidium pullulans varieties: biotechnological potential, stress tolerance, and description of new species.</title>
        <authorList>
            <person name="Gostin Ar C."/>
            <person name="Ohm R.A."/>
            <person name="Kogej T."/>
            <person name="Sonjak S."/>
            <person name="Turk M."/>
            <person name="Zajc J."/>
            <person name="Zalar P."/>
            <person name="Grube M."/>
            <person name="Sun H."/>
            <person name="Han J."/>
            <person name="Sharma A."/>
            <person name="Chiniquy J."/>
            <person name="Ngan C.Y."/>
            <person name="Lipzen A."/>
            <person name="Barry K."/>
            <person name="Grigoriev I.V."/>
            <person name="Gunde-Cimerman N."/>
        </authorList>
    </citation>
    <scope>NUCLEOTIDE SEQUENCE [LARGE SCALE GENOMIC DNA]</scope>
    <source>
        <strain evidence="11 12">EXF-2481</strain>
    </source>
</reference>
<dbReference type="InterPro" id="IPR028564">
    <property type="entry name" value="MT_TRM10-typ"/>
</dbReference>
<keyword evidence="12" id="KW-1185">Reference proteome</keyword>
<gene>
    <name evidence="11" type="ORF">AUEXF2481DRAFT_43447</name>
</gene>
<protein>
    <recommendedName>
        <fullName evidence="2">tRNA (guanine(9)-N1)-methyltransferase</fullName>
        <ecNumber evidence="1">2.1.1.221</ecNumber>
    </recommendedName>
    <alternativeName>
        <fullName evidence="7">tRNA methyltransferase 10</fullName>
    </alternativeName>
    <alternativeName>
        <fullName evidence="6">tRNA(m1G9)-methyltransferase</fullName>
    </alternativeName>
</protein>
<dbReference type="EMBL" id="KL584773">
    <property type="protein sequence ID" value="KEQ92042.1"/>
    <property type="molecule type" value="Genomic_DNA"/>
</dbReference>
<dbReference type="PROSITE" id="PS51675">
    <property type="entry name" value="SAM_MT_TRM10"/>
    <property type="match status" value="1"/>
</dbReference>
<feature type="compositionally biased region" description="Basic and acidic residues" evidence="9">
    <location>
        <begin position="118"/>
        <end position="151"/>
    </location>
</feature>
<evidence type="ECO:0000256" key="3">
    <source>
        <dbReference type="ARBA" id="ARBA00022603"/>
    </source>
</evidence>
<evidence type="ECO:0000313" key="12">
    <source>
        <dbReference type="Proteomes" id="UP000030641"/>
    </source>
</evidence>
<feature type="compositionally biased region" description="Acidic residues" evidence="9">
    <location>
        <begin position="462"/>
        <end position="494"/>
    </location>
</feature>
<dbReference type="Proteomes" id="UP000030641">
    <property type="component" value="Unassembled WGS sequence"/>
</dbReference>
<feature type="region of interest" description="Disordered" evidence="9">
    <location>
        <begin position="282"/>
        <end position="346"/>
    </location>
</feature>
<comment type="catalytic activity">
    <reaction evidence="8">
        <text>guanosine(9) in tRNA + S-adenosyl-L-methionine = N(1)-methylguanosine(9) in tRNA + S-adenosyl-L-homocysteine + H(+)</text>
        <dbReference type="Rhea" id="RHEA:43156"/>
        <dbReference type="Rhea" id="RHEA-COMP:10367"/>
        <dbReference type="Rhea" id="RHEA-COMP:10368"/>
        <dbReference type="ChEBI" id="CHEBI:15378"/>
        <dbReference type="ChEBI" id="CHEBI:57856"/>
        <dbReference type="ChEBI" id="CHEBI:59789"/>
        <dbReference type="ChEBI" id="CHEBI:73542"/>
        <dbReference type="ChEBI" id="CHEBI:74269"/>
        <dbReference type="EC" id="2.1.1.221"/>
    </reaction>
</comment>
<dbReference type="GO" id="GO:0005634">
    <property type="term" value="C:nucleus"/>
    <property type="evidence" value="ECO:0007669"/>
    <property type="project" value="TreeGrafter"/>
</dbReference>
<dbReference type="GeneID" id="25367415"/>
<dbReference type="PANTHER" id="PTHR13563:SF13">
    <property type="entry name" value="TRNA METHYLTRANSFERASE 10 HOMOLOG A"/>
    <property type="match status" value="1"/>
</dbReference>
<evidence type="ECO:0000256" key="1">
    <source>
        <dbReference type="ARBA" id="ARBA00012797"/>
    </source>
</evidence>
<sequence>MESDERPAKIRKLGSHHDRDSLPQNSDAAMQDAAPDAGIPSPPHATTTQQITDATESTSSVQPPSLSSAGATTTTTPSAPTATAPLENTPLQPTTASTTTTEATTPPISKSMQKKLRKQAEWDAKKEDRKIWRKEKNQAKKERKREERRTNPDAFLQKQKTWVRPTMLPITLLIDCDFDALMRDNERISLGGQLTRCYSDNKNAPFRAHLAICSFNGLLRERFDGVLNKSYLNWKGVRFLDEDFVLASEKAKEWMNDDKKGGKLAGVFGKYVPAQPAAIEEAQVTATSQPSTDANGGAETKTEDDQTEDVNKTEHTKPEDTNPQAAKPTTPKNKQPVYMKPSSLPPADLSALHAQAETIYLSADSDHTLTELKPFSTYIIGGLVDKNREKGICAARAQAAGIKTARLPIGDYLAMASRKVLTTNHVHEIMLRWLECGDWGEAFMKVIPKRKGGQLKGYAGEGGEEDDEGDADEENDHVEEVEEQEEEDAEEENKQEEQQHELKRLQEIKDKEV</sequence>
<feature type="region of interest" description="Disordered" evidence="9">
    <location>
        <begin position="454"/>
        <end position="513"/>
    </location>
</feature>
<keyword evidence="4" id="KW-0808">Transferase</keyword>
<dbReference type="RefSeq" id="XP_013340519.1">
    <property type="nucleotide sequence ID" value="XM_013485065.1"/>
</dbReference>
<evidence type="ECO:0000256" key="2">
    <source>
        <dbReference type="ARBA" id="ARBA00020451"/>
    </source>
</evidence>
<dbReference type="STRING" id="1043005.A0A074YD35"/>
<dbReference type="Gene3D" id="3.40.1280.30">
    <property type="match status" value="1"/>
</dbReference>
<dbReference type="GO" id="GO:0052905">
    <property type="term" value="F:tRNA (guanosine(9)-N1)-methyltransferase activity"/>
    <property type="evidence" value="ECO:0007669"/>
    <property type="project" value="UniProtKB-EC"/>
</dbReference>